<keyword evidence="2" id="KW-1133">Transmembrane helix</keyword>
<organism evidence="3 4">
    <name type="scientific">Fonsecaea monophora</name>
    <dbReference type="NCBI Taxonomy" id="254056"/>
    <lineage>
        <taxon>Eukaryota</taxon>
        <taxon>Fungi</taxon>
        <taxon>Dikarya</taxon>
        <taxon>Ascomycota</taxon>
        <taxon>Pezizomycotina</taxon>
        <taxon>Eurotiomycetes</taxon>
        <taxon>Chaetothyriomycetidae</taxon>
        <taxon>Chaetothyriales</taxon>
        <taxon>Herpotrichiellaceae</taxon>
        <taxon>Fonsecaea</taxon>
    </lineage>
</organism>
<dbReference type="Proteomes" id="UP000077002">
    <property type="component" value="Unassembled WGS sequence"/>
</dbReference>
<sequence length="146" mass="16364">MDLVARKTRLVIVNDGDHKKSKAWRIVIIVLSSISLLLTLVGIGLRIMIRRRARRAKAEGNNEGEDPSEEDPGLDNGSTQDPPKHKEHPYYNSPGYEATADQNQTLLGNDERPPATRWDSDSNSATGIQRPESIANYYNVPPPRYE</sequence>
<keyword evidence="2" id="KW-0812">Transmembrane</keyword>
<dbReference type="AlphaFoldDB" id="A0A177FCI1"/>
<gene>
    <name evidence="3" type="ORF">AYO21_03680</name>
</gene>
<evidence type="ECO:0000313" key="3">
    <source>
        <dbReference type="EMBL" id="OAG41945.1"/>
    </source>
</evidence>
<dbReference type="OrthoDB" id="4151459at2759"/>
<feature type="region of interest" description="Disordered" evidence="1">
    <location>
        <begin position="54"/>
        <end position="146"/>
    </location>
</feature>
<protein>
    <submittedName>
        <fullName evidence="3">Uncharacterized protein</fullName>
    </submittedName>
</protein>
<keyword evidence="2" id="KW-0472">Membrane</keyword>
<evidence type="ECO:0000313" key="4">
    <source>
        <dbReference type="Proteomes" id="UP000077002"/>
    </source>
</evidence>
<comment type="caution">
    <text evidence="3">The sequence shown here is derived from an EMBL/GenBank/DDBJ whole genome shotgun (WGS) entry which is preliminary data.</text>
</comment>
<name>A0A177FCI1_9EURO</name>
<evidence type="ECO:0000256" key="1">
    <source>
        <dbReference type="SAM" id="MobiDB-lite"/>
    </source>
</evidence>
<keyword evidence="4" id="KW-1185">Reference proteome</keyword>
<feature type="transmembrane region" description="Helical" evidence="2">
    <location>
        <begin position="23"/>
        <end position="45"/>
    </location>
</feature>
<dbReference type="RefSeq" id="XP_022513897.1">
    <property type="nucleotide sequence ID" value="XM_022653654.1"/>
</dbReference>
<feature type="compositionally biased region" description="Acidic residues" evidence="1">
    <location>
        <begin position="62"/>
        <end position="73"/>
    </location>
</feature>
<accession>A0A177FCI1</accession>
<feature type="compositionally biased region" description="Basic and acidic residues" evidence="1">
    <location>
        <begin position="109"/>
        <end position="120"/>
    </location>
</feature>
<reference evidence="3 4" key="1">
    <citation type="submission" date="2016-03" db="EMBL/GenBank/DDBJ databases">
        <title>Draft genome sequence of the Fonsecaea monophora CBS 269.37.</title>
        <authorList>
            <person name="Bombassaro A."/>
            <person name="Vinicius W.A."/>
            <person name="De Hoog S."/>
            <person name="Sun J."/>
            <person name="Souza E.M."/>
            <person name="Raittz R.T."/>
            <person name="Costa F."/>
            <person name="Leao A.C."/>
            <person name="Tadra-Sfeir M.Z."/>
            <person name="Baura V."/>
            <person name="Balsanelli E."/>
            <person name="Pedrosa F.O."/>
            <person name="Moreno L.F."/>
            <person name="Steffens M.B."/>
            <person name="Xi L."/>
            <person name="Bocca A.L."/>
            <person name="Felipe M.S."/>
            <person name="Teixeira M."/>
            <person name="Telles Filho F.Q."/>
            <person name="Azevedo C.M."/>
            <person name="Gomes R."/>
            <person name="Vicente V.A."/>
        </authorList>
    </citation>
    <scope>NUCLEOTIDE SEQUENCE [LARGE SCALE GENOMIC DNA]</scope>
    <source>
        <strain evidence="3 4">CBS 269.37</strain>
    </source>
</reference>
<dbReference type="EMBL" id="LVKK01000019">
    <property type="protein sequence ID" value="OAG41945.1"/>
    <property type="molecule type" value="Genomic_DNA"/>
</dbReference>
<dbReference type="GeneID" id="34598851"/>
<proteinExistence type="predicted"/>
<evidence type="ECO:0000256" key="2">
    <source>
        <dbReference type="SAM" id="Phobius"/>
    </source>
</evidence>